<dbReference type="EMBL" id="JYDT01000080">
    <property type="protein sequence ID" value="KRY85962.1"/>
    <property type="molecule type" value="Genomic_DNA"/>
</dbReference>
<keyword evidence="4" id="KW-0156">Chromatin regulator</keyword>
<dbReference type="GO" id="GO:0120518">
    <property type="term" value="F:protein N-terminal-methionine acetyltransferase activity"/>
    <property type="evidence" value="ECO:0007669"/>
    <property type="project" value="UniProtKB-EC"/>
</dbReference>
<dbReference type="AlphaFoldDB" id="A0A0V1FIV3"/>
<feature type="domain" description="N-acetyltransferase" evidence="11">
    <location>
        <begin position="8"/>
        <end position="182"/>
    </location>
</feature>
<dbReference type="CDD" id="cd04301">
    <property type="entry name" value="NAT_SF"/>
    <property type="match status" value="1"/>
</dbReference>
<dbReference type="GO" id="GO:0004402">
    <property type="term" value="F:histone acetyltransferase activity"/>
    <property type="evidence" value="ECO:0007669"/>
    <property type="project" value="TreeGrafter"/>
</dbReference>
<keyword evidence="15" id="KW-1185">Reference proteome</keyword>
<sequence>MRNKSKLIEYTNMRVEHLPEVVNLFKQCFPVSYPMWWMEMITESKKYWKMVAIYQGKVVGVLWAIVGDLKQLTRQHYDTTMIRFFPPETLSCYILNIAVSNEFRRQKIASHLLELLCKSFTSSTEPFKRVSMVFLHVMVDNEPAIQFYEKMNFKRFLLIPDYYEIGENRKKVDAWIYTITFDEINPTIKRVEKNIFKKLLNTTVSIFSNLISFCRTS</sequence>
<dbReference type="PANTHER" id="PTHR14744">
    <property type="entry name" value="N-ALPHA-ACETYLTRANSFERASE 60"/>
    <property type="match status" value="1"/>
</dbReference>
<dbReference type="OrthoDB" id="47017at2759"/>
<dbReference type="SUPFAM" id="SSF55729">
    <property type="entry name" value="Acyl-CoA N-acyltransferases (Nat)"/>
    <property type="match status" value="1"/>
</dbReference>
<comment type="catalytic activity">
    <reaction evidence="10">
        <text>N-terminal L-methionyl-[transmembrane protein] + acetyl-CoA = N-terminal N(alpha)-acetyl-L-methionyl-[transmembrane protein] + CoA + H(+)</text>
        <dbReference type="Rhea" id="RHEA:50604"/>
        <dbReference type="Rhea" id="RHEA-COMP:12745"/>
        <dbReference type="Rhea" id="RHEA-COMP:12746"/>
        <dbReference type="ChEBI" id="CHEBI:15378"/>
        <dbReference type="ChEBI" id="CHEBI:57287"/>
        <dbReference type="ChEBI" id="CHEBI:57288"/>
        <dbReference type="ChEBI" id="CHEBI:64731"/>
        <dbReference type="ChEBI" id="CHEBI:133414"/>
        <dbReference type="EC" id="2.3.1.259"/>
    </reaction>
</comment>
<evidence type="ECO:0000256" key="1">
    <source>
        <dbReference type="ARBA" id="ARBA00013184"/>
    </source>
</evidence>
<dbReference type="Proteomes" id="UP000054815">
    <property type="component" value="Unassembled WGS sequence"/>
</dbReference>
<proteinExistence type="inferred from homology"/>
<dbReference type="STRING" id="6337.A0A0V1FIV3"/>
<keyword evidence="3" id="KW-0159">Chromosome partition</keyword>
<dbReference type="GO" id="GO:0007059">
    <property type="term" value="P:chromosome segregation"/>
    <property type="evidence" value="ECO:0007669"/>
    <property type="project" value="UniProtKB-KW"/>
</dbReference>
<dbReference type="PROSITE" id="PS51186">
    <property type="entry name" value="GNAT"/>
    <property type="match status" value="1"/>
</dbReference>
<keyword evidence="2 13" id="KW-0808">Transferase</keyword>
<evidence type="ECO:0000313" key="14">
    <source>
        <dbReference type="Proteomes" id="UP000054815"/>
    </source>
</evidence>
<protein>
    <recommendedName>
        <fullName evidence="8">N-alpha-acetyltransferase 60</fullName>
        <ecNumber evidence="7">2.3.1.259</ecNumber>
        <ecNumber evidence="1">2.3.1.48</ecNumber>
    </recommendedName>
</protein>
<evidence type="ECO:0000256" key="9">
    <source>
        <dbReference type="ARBA" id="ARBA00048017"/>
    </source>
</evidence>
<comment type="caution">
    <text evidence="13">The sequence shown here is derived from an EMBL/GenBank/DDBJ whole genome shotgun (WGS) entry which is preliminary data.</text>
</comment>
<name>A0A0V1FIV3_TRIPS</name>
<evidence type="ECO:0000259" key="11">
    <source>
        <dbReference type="PROSITE" id="PS51186"/>
    </source>
</evidence>
<evidence type="ECO:0000256" key="7">
    <source>
        <dbReference type="ARBA" id="ARBA00026111"/>
    </source>
</evidence>
<dbReference type="GO" id="GO:0000139">
    <property type="term" value="C:Golgi membrane"/>
    <property type="evidence" value="ECO:0007669"/>
    <property type="project" value="TreeGrafter"/>
</dbReference>
<dbReference type="Pfam" id="PF00583">
    <property type="entry name" value="Acetyltransf_1"/>
    <property type="match status" value="1"/>
</dbReference>
<keyword evidence="5" id="KW-0012">Acyltransferase</keyword>
<evidence type="ECO:0000256" key="5">
    <source>
        <dbReference type="ARBA" id="ARBA00023315"/>
    </source>
</evidence>
<evidence type="ECO:0000256" key="2">
    <source>
        <dbReference type="ARBA" id="ARBA00022679"/>
    </source>
</evidence>
<dbReference type="Gene3D" id="3.40.630.30">
    <property type="match status" value="1"/>
</dbReference>
<evidence type="ECO:0000313" key="13">
    <source>
        <dbReference type="EMBL" id="KRY85962.1"/>
    </source>
</evidence>
<gene>
    <name evidence="13" type="primary">naa60</name>
    <name evidence="13" type="ORF">T4D_5441</name>
    <name evidence="12" type="ORF">T4E_8958</name>
</gene>
<dbReference type="Proteomes" id="UP000054995">
    <property type="component" value="Unassembled WGS sequence"/>
</dbReference>
<accession>A0A0V1FIV3</accession>
<evidence type="ECO:0000313" key="15">
    <source>
        <dbReference type="Proteomes" id="UP000054995"/>
    </source>
</evidence>
<evidence type="ECO:0000256" key="3">
    <source>
        <dbReference type="ARBA" id="ARBA00022829"/>
    </source>
</evidence>
<comment type="similarity">
    <text evidence="6">Belongs to the acetyltransferase family. NAA60 subfamily.</text>
</comment>
<evidence type="ECO:0000256" key="4">
    <source>
        <dbReference type="ARBA" id="ARBA00022853"/>
    </source>
</evidence>
<dbReference type="PANTHER" id="PTHR14744:SF15">
    <property type="entry name" value="N-ALPHA-ACETYLTRANSFERASE 60"/>
    <property type="match status" value="1"/>
</dbReference>
<evidence type="ECO:0000256" key="10">
    <source>
        <dbReference type="ARBA" id="ARBA00048848"/>
    </source>
</evidence>
<evidence type="ECO:0000256" key="6">
    <source>
        <dbReference type="ARBA" id="ARBA00025774"/>
    </source>
</evidence>
<dbReference type="EMBL" id="JYDU01000060">
    <property type="protein sequence ID" value="KRX95180.1"/>
    <property type="molecule type" value="Genomic_DNA"/>
</dbReference>
<organism evidence="13 15">
    <name type="scientific">Trichinella pseudospiralis</name>
    <name type="common">Parasitic roundworm</name>
    <dbReference type="NCBI Taxonomy" id="6337"/>
    <lineage>
        <taxon>Eukaryota</taxon>
        <taxon>Metazoa</taxon>
        <taxon>Ecdysozoa</taxon>
        <taxon>Nematoda</taxon>
        <taxon>Enoplea</taxon>
        <taxon>Dorylaimia</taxon>
        <taxon>Trichinellida</taxon>
        <taxon>Trichinellidae</taxon>
        <taxon>Trichinella</taxon>
    </lineage>
</organism>
<dbReference type="EC" id="2.3.1.259" evidence="7"/>
<dbReference type="InterPro" id="IPR045141">
    <property type="entry name" value="NAA60-like"/>
</dbReference>
<dbReference type="InterPro" id="IPR016181">
    <property type="entry name" value="Acyl_CoA_acyltransferase"/>
</dbReference>
<evidence type="ECO:0000256" key="8">
    <source>
        <dbReference type="ARBA" id="ARBA00026144"/>
    </source>
</evidence>
<dbReference type="EC" id="2.3.1.48" evidence="1"/>
<evidence type="ECO:0000313" key="12">
    <source>
        <dbReference type="EMBL" id="KRX95180.1"/>
    </source>
</evidence>
<reference evidence="14 15" key="1">
    <citation type="submission" date="2015-01" db="EMBL/GenBank/DDBJ databases">
        <title>Evolution of Trichinella species and genotypes.</title>
        <authorList>
            <person name="Korhonen P.K."/>
            <person name="Edoardo P."/>
            <person name="Giuseppe L.R."/>
            <person name="Gasser R.B."/>
        </authorList>
    </citation>
    <scope>NUCLEOTIDE SEQUENCE [LARGE SCALE GENOMIC DNA]</scope>
    <source>
        <strain evidence="12">ISS141</strain>
        <strain evidence="13">ISS470</strain>
    </source>
</reference>
<dbReference type="InterPro" id="IPR000182">
    <property type="entry name" value="GNAT_dom"/>
</dbReference>
<comment type="catalytic activity">
    <reaction evidence="9">
        <text>L-lysyl-[protein] + acetyl-CoA = N(6)-acetyl-L-lysyl-[protein] + CoA + H(+)</text>
        <dbReference type="Rhea" id="RHEA:45948"/>
        <dbReference type="Rhea" id="RHEA-COMP:9752"/>
        <dbReference type="Rhea" id="RHEA-COMP:10731"/>
        <dbReference type="ChEBI" id="CHEBI:15378"/>
        <dbReference type="ChEBI" id="CHEBI:29969"/>
        <dbReference type="ChEBI" id="CHEBI:57287"/>
        <dbReference type="ChEBI" id="CHEBI:57288"/>
        <dbReference type="ChEBI" id="CHEBI:61930"/>
        <dbReference type="EC" id="2.3.1.48"/>
    </reaction>
</comment>